<comment type="caution">
    <text evidence="10">The sequence shown here is derived from an EMBL/GenBank/DDBJ whole genome shotgun (WGS) entry which is preliminary data.</text>
</comment>
<proteinExistence type="inferred from homology"/>
<sequence length="426" mass="48617">MACFFYLDFGRFASKKVPFVSCLSILLISMITTGCWDRQELEERAFATIIGIDKGTSSGGPNTVRVTYNLAKPVMINESPKAERSSEIVTLETAYVYLSRDLINITVSRKLSLLHTKFLIVSEEYARQGNMISTIGSLIRDREFRRDIVIITCKGTAEKFIKKNNPQMERLLYKQYELILQTGKLTGNIPNVKLQEFLMETQSINGLAMTTLASLRRNKDFSKSPDTKNTLPGQFATRSENPIQYLGSAVYKGQKMIGQLTGEESRIAMTLQGKKLRTFQTGLNVPGYENKVFVGTFTQQTEPLIHIDMNEKPYKIHVKVQIEMDLNGIQADFDKIMSPKGIKSLQDAANQKFERESELLVNKSQIKFKGDLFEFYKRARLKCLTDEEWKSKEWSKNFPEAEITVNYDIHIRRTGRELMPTTGDTP</sequence>
<comment type="similarity">
    <text evidence="2">Belongs to the GerABKC lipoprotein family.</text>
</comment>
<evidence type="ECO:0000313" key="10">
    <source>
        <dbReference type="EMBL" id="MFC4102078.1"/>
    </source>
</evidence>
<dbReference type="InterPro" id="IPR038501">
    <property type="entry name" value="Spore_GerAC_C_sf"/>
</dbReference>
<reference evidence="11" key="1">
    <citation type="journal article" date="2019" name="Int. J. Syst. Evol. Microbiol.">
        <title>The Global Catalogue of Microorganisms (GCM) 10K type strain sequencing project: providing services to taxonomists for standard genome sequencing and annotation.</title>
        <authorList>
            <consortium name="The Broad Institute Genomics Platform"/>
            <consortium name="The Broad Institute Genome Sequencing Center for Infectious Disease"/>
            <person name="Wu L."/>
            <person name="Ma J."/>
        </authorList>
    </citation>
    <scope>NUCLEOTIDE SEQUENCE [LARGE SCALE GENOMIC DNA]</scope>
    <source>
        <strain evidence="11">IBRC-M 10987</strain>
    </source>
</reference>
<keyword evidence="7" id="KW-0449">Lipoprotein</keyword>
<evidence type="ECO:0000256" key="1">
    <source>
        <dbReference type="ARBA" id="ARBA00004635"/>
    </source>
</evidence>
<dbReference type="Proteomes" id="UP001595715">
    <property type="component" value="Unassembled WGS sequence"/>
</dbReference>
<accession>A0ABV8K7W4</accession>
<name>A0ABV8K7W4_9BACL</name>
<dbReference type="Pfam" id="PF25198">
    <property type="entry name" value="Spore_GerAC_N"/>
    <property type="match status" value="1"/>
</dbReference>
<organism evidence="10 11">
    <name type="scientific">Paenibacillus xanthanilyticus</name>
    <dbReference type="NCBI Taxonomy" id="1783531"/>
    <lineage>
        <taxon>Bacteria</taxon>
        <taxon>Bacillati</taxon>
        <taxon>Bacillota</taxon>
        <taxon>Bacilli</taxon>
        <taxon>Bacillales</taxon>
        <taxon>Paenibacillaceae</taxon>
        <taxon>Paenibacillus</taxon>
    </lineage>
</organism>
<feature type="domain" description="Spore germination GerAC-like C-terminal" evidence="8">
    <location>
        <begin position="247"/>
        <end position="415"/>
    </location>
</feature>
<keyword evidence="11" id="KW-1185">Reference proteome</keyword>
<dbReference type="PANTHER" id="PTHR35789">
    <property type="entry name" value="SPORE GERMINATION PROTEIN B3"/>
    <property type="match status" value="1"/>
</dbReference>
<evidence type="ECO:0000259" key="9">
    <source>
        <dbReference type="Pfam" id="PF25198"/>
    </source>
</evidence>
<keyword evidence="3" id="KW-0309">Germination</keyword>
<dbReference type="InterPro" id="IPR057336">
    <property type="entry name" value="GerAC_N"/>
</dbReference>
<protein>
    <submittedName>
        <fullName evidence="10">Ger(X)C family spore germination protein</fullName>
    </submittedName>
</protein>
<evidence type="ECO:0000256" key="2">
    <source>
        <dbReference type="ARBA" id="ARBA00007886"/>
    </source>
</evidence>
<dbReference type="EMBL" id="JBHSAM010000031">
    <property type="protein sequence ID" value="MFC4102078.1"/>
    <property type="molecule type" value="Genomic_DNA"/>
</dbReference>
<dbReference type="PANTHER" id="PTHR35789:SF1">
    <property type="entry name" value="SPORE GERMINATION PROTEIN B3"/>
    <property type="match status" value="1"/>
</dbReference>
<evidence type="ECO:0000256" key="3">
    <source>
        <dbReference type="ARBA" id="ARBA00022544"/>
    </source>
</evidence>
<evidence type="ECO:0000259" key="8">
    <source>
        <dbReference type="Pfam" id="PF05504"/>
    </source>
</evidence>
<keyword evidence="5" id="KW-0472">Membrane</keyword>
<gene>
    <name evidence="10" type="ORF">ACFOZ8_20810</name>
</gene>
<keyword evidence="6" id="KW-0564">Palmitate</keyword>
<evidence type="ECO:0000313" key="11">
    <source>
        <dbReference type="Proteomes" id="UP001595715"/>
    </source>
</evidence>
<evidence type="ECO:0000256" key="4">
    <source>
        <dbReference type="ARBA" id="ARBA00022729"/>
    </source>
</evidence>
<feature type="domain" description="Spore germination protein N-terminal" evidence="9">
    <location>
        <begin position="37"/>
        <end position="204"/>
    </location>
</feature>
<dbReference type="Pfam" id="PF05504">
    <property type="entry name" value="Spore_GerAC"/>
    <property type="match status" value="1"/>
</dbReference>
<dbReference type="InterPro" id="IPR046953">
    <property type="entry name" value="Spore_GerAC-like_C"/>
</dbReference>
<evidence type="ECO:0000256" key="6">
    <source>
        <dbReference type="ARBA" id="ARBA00023139"/>
    </source>
</evidence>
<dbReference type="NCBIfam" id="TIGR02887">
    <property type="entry name" value="spore_ger_x_C"/>
    <property type="match status" value="1"/>
</dbReference>
<dbReference type="InterPro" id="IPR008844">
    <property type="entry name" value="Spore_GerAC-like"/>
</dbReference>
<dbReference type="Gene3D" id="3.30.300.210">
    <property type="entry name" value="Nutrient germinant receptor protein C, domain 3"/>
    <property type="match status" value="1"/>
</dbReference>
<evidence type="ECO:0000256" key="7">
    <source>
        <dbReference type="ARBA" id="ARBA00023288"/>
    </source>
</evidence>
<evidence type="ECO:0000256" key="5">
    <source>
        <dbReference type="ARBA" id="ARBA00023136"/>
    </source>
</evidence>
<dbReference type="RefSeq" id="WP_377720706.1">
    <property type="nucleotide sequence ID" value="NZ_JBHSAM010000031.1"/>
</dbReference>
<keyword evidence="4" id="KW-0732">Signal</keyword>
<comment type="subcellular location">
    <subcellularLocation>
        <location evidence="1">Membrane</location>
        <topology evidence="1">Lipid-anchor</topology>
    </subcellularLocation>
</comment>